<organism evidence="2 3">
    <name type="scientific">Stentor coeruleus</name>
    <dbReference type="NCBI Taxonomy" id="5963"/>
    <lineage>
        <taxon>Eukaryota</taxon>
        <taxon>Sar</taxon>
        <taxon>Alveolata</taxon>
        <taxon>Ciliophora</taxon>
        <taxon>Postciliodesmatophora</taxon>
        <taxon>Heterotrichea</taxon>
        <taxon>Heterotrichida</taxon>
        <taxon>Stentoridae</taxon>
        <taxon>Stentor</taxon>
    </lineage>
</organism>
<keyword evidence="3" id="KW-1185">Reference proteome</keyword>
<dbReference type="GO" id="GO:0005829">
    <property type="term" value="C:cytosol"/>
    <property type="evidence" value="ECO:0007669"/>
    <property type="project" value="TreeGrafter"/>
</dbReference>
<dbReference type="Gene3D" id="2.60.120.10">
    <property type="entry name" value="Jelly Rolls"/>
    <property type="match status" value="2"/>
</dbReference>
<dbReference type="SMART" id="SM00100">
    <property type="entry name" value="cNMP"/>
    <property type="match status" value="2"/>
</dbReference>
<evidence type="ECO:0000259" key="1">
    <source>
        <dbReference type="PROSITE" id="PS50042"/>
    </source>
</evidence>
<dbReference type="PROSITE" id="PS50042">
    <property type="entry name" value="CNMP_BINDING_3"/>
    <property type="match status" value="2"/>
</dbReference>
<dbReference type="CDD" id="cd00038">
    <property type="entry name" value="CAP_ED"/>
    <property type="match status" value="2"/>
</dbReference>
<dbReference type="GO" id="GO:0005952">
    <property type="term" value="C:cAMP-dependent protein kinase complex"/>
    <property type="evidence" value="ECO:0007669"/>
    <property type="project" value="InterPro"/>
</dbReference>
<dbReference type="InterPro" id="IPR050503">
    <property type="entry name" value="cAMP-dep_PK_reg_su-like"/>
</dbReference>
<dbReference type="PRINTS" id="PR00103">
    <property type="entry name" value="CAMPKINASE"/>
</dbReference>
<accession>A0A1R2CZK9</accession>
<feature type="domain" description="Cyclic nucleotide-binding" evidence="1">
    <location>
        <begin position="235"/>
        <end position="359"/>
    </location>
</feature>
<dbReference type="PANTHER" id="PTHR11635:SF152">
    <property type="entry name" value="CAMP-DEPENDENT PROTEIN KINASE TYPE I REGULATORY SUBUNIT-RELATED"/>
    <property type="match status" value="1"/>
</dbReference>
<dbReference type="PANTHER" id="PTHR11635">
    <property type="entry name" value="CAMP-DEPENDENT PROTEIN KINASE REGULATORY CHAIN"/>
    <property type="match status" value="1"/>
</dbReference>
<dbReference type="GO" id="GO:0034236">
    <property type="term" value="F:protein kinase A catalytic subunit binding"/>
    <property type="evidence" value="ECO:0007669"/>
    <property type="project" value="TreeGrafter"/>
</dbReference>
<gene>
    <name evidence="2" type="ORF">SteCoe_2475</name>
</gene>
<dbReference type="AlphaFoldDB" id="A0A1R2CZK9"/>
<dbReference type="GO" id="GO:0030552">
    <property type="term" value="F:cAMP binding"/>
    <property type="evidence" value="ECO:0007669"/>
    <property type="project" value="TreeGrafter"/>
</dbReference>
<dbReference type="Proteomes" id="UP000187209">
    <property type="component" value="Unassembled WGS sequence"/>
</dbReference>
<dbReference type="EMBL" id="MPUH01000027">
    <property type="protein sequence ID" value="OMJ94421.1"/>
    <property type="molecule type" value="Genomic_DNA"/>
</dbReference>
<dbReference type="GO" id="GO:0004862">
    <property type="term" value="F:cAMP-dependent protein kinase inhibitor activity"/>
    <property type="evidence" value="ECO:0007669"/>
    <property type="project" value="TreeGrafter"/>
</dbReference>
<reference evidence="2 3" key="1">
    <citation type="submission" date="2016-11" db="EMBL/GenBank/DDBJ databases">
        <title>The macronuclear genome of Stentor coeruleus: a giant cell with tiny introns.</title>
        <authorList>
            <person name="Slabodnick M."/>
            <person name="Ruby J.G."/>
            <person name="Reiff S.B."/>
            <person name="Swart E.C."/>
            <person name="Gosai S."/>
            <person name="Prabakaran S."/>
            <person name="Witkowska E."/>
            <person name="Larue G.E."/>
            <person name="Fisher S."/>
            <person name="Freeman R.M."/>
            <person name="Gunawardena J."/>
            <person name="Chu W."/>
            <person name="Stover N.A."/>
            <person name="Gregory B.D."/>
            <person name="Nowacki M."/>
            <person name="Derisi J."/>
            <person name="Roy S.W."/>
            <person name="Marshall W.F."/>
            <person name="Sood P."/>
        </authorList>
    </citation>
    <scope>NUCLEOTIDE SEQUENCE [LARGE SCALE GENOMIC DNA]</scope>
    <source>
        <strain evidence="2">WM001</strain>
    </source>
</reference>
<evidence type="ECO:0000313" key="2">
    <source>
        <dbReference type="EMBL" id="OMJ94421.1"/>
    </source>
</evidence>
<dbReference type="SUPFAM" id="SSF51206">
    <property type="entry name" value="cAMP-binding domain-like"/>
    <property type="match status" value="2"/>
</dbReference>
<sequence>MNKGLKHPLKLNLQKHPLLVLNIDSTKSIRTQKIYSPQNSVNTSTCRSIPSLPKIEFDPKLSDVFPQWLLGRQDFQDALSAHSSDLNPATICRKPHYQRDSLEVRALKAWTQECFFFQHLTERTANEVRKKLRTLNFNKGDTIFKQNDPGDCFYIVAKGLVEVYKDGIEFIDIIGPKNTIGECALENNCLRSATLIAKTPVSLLFLKNDDYNDIVHRQKHKERLDMIEYLKSIPFFCTFYGSKLERIAWNLFPMQYKKNQIIYSINDEPMNFYIIRKGSVKMEKTVSLKLKSRMPCGYKSQKFFVRERTYLQVLRECSNGEFFGEEEIVKGIGRGCKVVCANDDTILWLLNKDLFLSIFSENDIENMAKMYAERPTSKFLKKKLRSDFMGHVNRFKAILDATHPSPLSIGREEPNKKGNLIKSFKNQHDNMINSQLLEEKIVIE</sequence>
<protein>
    <recommendedName>
        <fullName evidence="1">Cyclic nucleotide-binding domain-containing protein</fullName>
    </recommendedName>
</protein>
<dbReference type="Pfam" id="PF00027">
    <property type="entry name" value="cNMP_binding"/>
    <property type="match status" value="1"/>
</dbReference>
<dbReference type="InterPro" id="IPR000595">
    <property type="entry name" value="cNMP-bd_dom"/>
</dbReference>
<dbReference type="InterPro" id="IPR014710">
    <property type="entry name" value="RmlC-like_jellyroll"/>
</dbReference>
<evidence type="ECO:0000313" key="3">
    <source>
        <dbReference type="Proteomes" id="UP000187209"/>
    </source>
</evidence>
<comment type="caution">
    <text evidence="2">The sequence shown here is derived from an EMBL/GenBank/DDBJ whole genome shotgun (WGS) entry which is preliminary data.</text>
</comment>
<proteinExistence type="predicted"/>
<name>A0A1R2CZK9_9CILI</name>
<dbReference type="InterPro" id="IPR018490">
    <property type="entry name" value="cNMP-bd_dom_sf"/>
</dbReference>
<dbReference type="OrthoDB" id="411197at2759"/>
<feature type="domain" description="Cyclic nucleotide-binding" evidence="1">
    <location>
        <begin position="116"/>
        <end position="232"/>
    </location>
</feature>